<dbReference type="Gene3D" id="3.40.50.150">
    <property type="entry name" value="Vaccinia Virus protein VP39"/>
    <property type="match status" value="1"/>
</dbReference>
<dbReference type="Proteomes" id="UP000000718">
    <property type="component" value="Chromosome"/>
</dbReference>
<keyword evidence="2" id="KW-0489">Methyltransferase</keyword>
<dbReference type="AlphaFoldDB" id="B5YHB2"/>
<keyword evidence="2" id="KW-0808">Transferase</keyword>
<dbReference type="InParanoid" id="B5YHB2"/>
<evidence type="ECO:0000313" key="2">
    <source>
        <dbReference type="EMBL" id="ACI21818.1"/>
    </source>
</evidence>
<dbReference type="HOGENOM" id="CLU_062440_1_0_0"/>
<dbReference type="EnsemblBacteria" id="ACI21818">
    <property type="protein sequence ID" value="ACI21818"/>
    <property type="gene ID" value="THEYE_A0082"/>
</dbReference>
<gene>
    <name evidence="2" type="ordered locus">THEYE_A0082</name>
</gene>
<dbReference type="eggNOG" id="COG2226">
    <property type="taxonomic scope" value="Bacteria"/>
</dbReference>
<proteinExistence type="predicted"/>
<sequence length="270" mass="30272">MKIDRDYIHGYTDKETIRLENQANCLNDLLHYDSVFPENSLILEAGCGVGAQTKIVASKNPNSKFISIDISEDSLNKARALIQSLNIDNVEFQVGDIFDLQFPDEYFDHIFICFVLEHLATPIEALKSLKRVLKKGGSITIIEGDHGSAYFYPYSHYAQLAINAQITLQLNIGGNALIGRQLYPLLTESGYKNCKVSPRMVYVDSSKPKFVEGFIKNTFIAMIEGIGEKAINSLIIDEDSFDKGVQDLYRTTQADGTFCYTFFKGTGYNI</sequence>
<reference evidence="2 3" key="2">
    <citation type="journal article" date="2015" name="Genome Announc.">
        <title>Genome Sequence of the Sulfate-Reducing Thermophilic Bacterium Thermodesulfovibrio yellowstonii Strain DSM 11347T (Phylum Nitrospirae).</title>
        <authorList>
            <person name="Bhatnagar S."/>
            <person name="Badger J.H."/>
            <person name="Madupu R."/>
            <person name="Khouri H.M."/>
            <person name="O'Connor E.M."/>
            <person name="Robb F.T."/>
            <person name="Ward N.L."/>
            <person name="Eisen J.A."/>
        </authorList>
    </citation>
    <scope>NUCLEOTIDE SEQUENCE [LARGE SCALE GENOMIC DNA]</scope>
    <source>
        <strain evidence="3">ATCC 51303 / DSM 11347 / YP87</strain>
    </source>
</reference>
<dbReference type="Pfam" id="PF13847">
    <property type="entry name" value="Methyltransf_31"/>
    <property type="match status" value="1"/>
</dbReference>
<dbReference type="CDD" id="cd02440">
    <property type="entry name" value="AdoMet_MTases"/>
    <property type="match status" value="1"/>
</dbReference>
<dbReference type="RefSeq" id="WP_012546523.1">
    <property type="nucleotide sequence ID" value="NC_011296.1"/>
</dbReference>
<accession>B5YHB2</accession>
<dbReference type="SUPFAM" id="SSF53335">
    <property type="entry name" value="S-adenosyl-L-methionine-dependent methyltransferases"/>
    <property type="match status" value="1"/>
</dbReference>
<dbReference type="KEGG" id="tye:THEYE_A0082"/>
<dbReference type="EMBL" id="CP001147">
    <property type="protein sequence ID" value="ACI21818.1"/>
    <property type="molecule type" value="Genomic_DNA"/>
</dbReference>
<dbReference type="PATRIC" id="fig|289376.4.peg.80"/>
<organism evidence="2 3">
    <name type="scientific">Thermodesulfovibrio yellowstonii (strain ATCC 51303 / DSM 11347 / YP87)</name>
    <dbReference type="NCBI Taxonomy" id="289376"/>
    <lineage>
        <taxon>Bacteria</taxon>
        <taxon>Pseudomonadati</taxon>
        <taxon>Nitrospirota</taxon>
        <taxon>Thermodesulfovibrionia</taxon>
        <taxon>Thermodesulfovibrionales</taxon>
        <taxon>Thermodesulfovibrionaceae</taxon>
        <taxon>Thermodesulfovibrio</taxon>
    </lineage>
</organism>
<keyword evidence="3" id="KW-1185">Reference proteome</keyword>
<dbReference type="InterPro" id="IPR029063">
    <property type="entry name" value="SAM-dependent_MTases_sf"/>
</dbReference>
<feature type="domain" description="Methyltransferase" evidence="1">
    <location>
        <begin position="41"/>
        <end position="146"/>
    </location>
</feature>
<dbReference type="OrthoDB" id="529208at2"/>
<name>B5YHB2_THEYD</name>
<dbReference type="GO" id="GO:0008168">
    <property type="term" value="F:methyltransferase activity"/>
    <property type="evidence" value="ECO:0000318"/>
    <property type="project" value="GO_Central"/>
</dbReference>
<reference evidence="3" key="1">
    <citation type="submission" date="2008-08" db="EMBL/GenBank/DDBJ databases">
        <title>The complete genome sequence of Thermodesulfovibrio yellowstonii strain ATCC 51303 / DSM 11347 / YP87.</title>
        <authorList>
            <person name="Dodson R.J."/>
            <person name="Durkin A.S."/>
            <person name="Wu M."/>
            <person name="Eisen J."/>
            <person name="Sutton G."/>
        </authorList>
    </citation>
    <scope>NUCLEOTIDE SEQUENCE [LARGE SCALE GENOMIC DNA]</scope>
    <source>
        <strain evidence="3">ATCC 51303 / DSM 11347 / YP87</strain>
    </source>
</reference>
<dbReference type="InterPro" id="IPR053173">
    <property type="entry name" value="SAM-binding_MTase"/>
</dbReference>
<evidence type="ECO:0000313" key="3">
    <source>
        <dbReference type="Proteomes" id="UP000000718"/>
    </source>
</evidence>
<dbReference type="PANTHER" id="PTHR45128">
    <property type="entry name" value="METHYLTRANSFERASE TYPE 11"/>
    <property type="match status" value="1"/>
</dbReference>
<dbReference type="Gene3D" id="6.10.140.1580">
    <property type="match status" value="2"/>
</dbReference>
<evidence type="ECO:0000259" key="1">
    <source>
        <dbReference type="Pfam" id="PF13847"/>
    </source>
</evidence>
<dbReference type="GO" id="GO:0032259">
    <property type="term" value="P:methylation"/>
    <property type="evidence" value="ECO:0007669"/>
    <property type="project" value="UniProtKB-KW"/>
</dbReference>
<dbReference type="InterPro" id="IPR025714">
    <property type="entry name" value="Methyltranfer_dom"/>
</dbReference>
<dbReference type="PANTHER" id="PTHR45128:SF1">
    <property type="entry name" value="S-ADENOSYLMETHIONINE-DEPENDENT METHYLTRANSFERASE RV2258C"/>
    <property type="match status" value="1"/>
</dbReference>
<dbReference type="STRING" id="289376.THEYE_A0082"/>
<protein>
    <submittedName>
        <fullName evidence="2">Methyltransferase</fullName>
    </submittedName>
</protein>